<accession>A0A6J5H5R9</accession>
<dbReference type="PANTHER" id="PTHR44936">
    <property type="entry name" value="SENSOR PROTEIN CREC"/>
    <property type="match status" value="1"/>
</dbReference>
<comment type="catalytic activity">
    <reaction evidence="1">
        <text>ATP + protein L-histidine = ADP + protein N-phospho-L-histidine.</text>
        <dbReference type="EC" id="2.7.13.3"/>
    </reaction>
</comment>
<evidence type="ECO:0000256" key="3">
    <source>
        <dbReference type="ARBA" id="ARBA00012438"/>
    </source>
</evidence>
<evidence type="ECO:0000256" key="1">
    <source>
        <dbReference type="ARBA" id="ARBA00000085"/>
    </source>
</evidence>
<dbReference type="EMBL" id="CADIKI010000053">
    <property type="protein sequence ID" value="CAB3810888.1"/>
    <property type="molecule type" value="Genomic_DNA"/>
</dbReference>
<keyword evidence="9" id="KW-0902">Two-component regulatory system</keyword>
<dbReference type="Gene3D" id="3.30.565.10">
    <property type="entry name" value="Histidine kinase-like ATPase, C-terminal domain"/>
    <property type="match status" value="1"/>
</dbReference>
<evidence type="ECO:0000256" key="10">
    <source>
        <dbReference type="ARBA" id="ARBA00023136"/>
    </source>
</evidence>
<dbReference type="GO" id="GO:0000155">
    <property type="term" value="F:phosphorelay sensor kinase activity"/>
    <property type="evidence" value="ECO:0007669"/>
    <property type="project" value="TreeGrafter"/>
</dbReference>
<dbReference type="InterPro" id="IPR005467">
    <property type="entry name" value="His_kinase_dom"/>
</dbReference>
<evidence type="ECO:0000256" key="5">
    <source>
        <dbReference type="ARBA" id="ARBA00022679"/>
    </source>
</evidence>
<keyword evidence="6" id="KW-0812">Transmembrane</keyword>
<dbReference type="PRINTS" id="PR00344">
    <property type="entry name" value="BCTRLSENSOR"/>
</dbReference>
<dbReference type="Proteomes" id="UP000494252">
    <property type="component" value="Unassembled WGS sequence"/>
</dbReference>
<keyword evidence="13" id="KW-1185">Reference proteome</keyword>
<evidence type="ECO:0000256" key="7">
    <source>
        <dbReference type="ARBA" id="ARBA00022777"/>
    </source>
</evidence>
<dbReference type="InterPro" id="IPR050980">
    <property type="entry name" value="2C_sensor_his_kinase"/>
</dbReference>
<evidence type="ECO:0000256" key="2">
    <source>
        <dbReference type="ARBA" id="ARBA00004429"/>
    </source>
</evidence>
<gene>
    <name evidence="12" type="primary">walK_2</name>
    <name evidence="12" type="ORF">LMG27177_07566</name>
</gene>
<evidence type="ECO:0000256" key="6">
    <source>
        <dbReference type="ARBA" id="ARBA00022692"/>
    </source>
</evidence>
<evidence type="ECO:0000256" key="9">
    <source>
        <dbReference type="ARBA" id="ARBA00023012"/>
    </source>
</evidence>
<proteinExistence type="predicted"/>
<keyword evidence="10" id="KW-0472">Membrane</keyword>
<keyword evidence="4" id="KW-1003">Cell membrane</keyword>
<dbReference type="InterPro" id="IPR036890">
    <property type="entry name" value="HATPase_C_sf"/>
</dbReference>
<evidence type="ECO:0000313" key="12">
    <source>
        <dbReference type="EMBL" id="CAB3810888.1"/>
    </source>
</evidence>
<reference evidence="12 13" key="1">
    <citation type="submission" date="2020-04" db="EMBL/GenBank/DDBJ databases">
        <authorList>
            <person name="De Canck E."/>
        </authorList>
    </citation>
    <scope>NUCLEOTIDE SEQUENCE [LARGE SCALE GENOMIC DNA]</scope>
    <source>
        <strain evidence="12 13">LMG 27177</strain>
    </source>
</reference>
<keyword evidence="7 12" id="KW-0418">Kinase</keyword>
<dbReference type="EC" id="2.7.13.3" evidence="3"/>
<organism evidence="12 13">
    <name type="scientific">Paraburkholderia fynbosensis</name>
    <dbReference type="NCBI Taxonomy" id="1200993"/>
    <lineage>
        <taxon>Bacteria</taxon>
        <taxon>Pseudomonadati</taxon>
        <taxon>Pseudomonadota</taxon>
        <taxon>Betaproteobacteria</taxon>
        <taxon>Burkholderiales</taxon>
        <taxon>Burkholderiaceae</taxon>
        <taxon>Paraburkholderia</taxon>
    </lineage>
</organism>
<keyword evidence="5 12" id="KW-0808">Transferase</keyword>
<dbReference type="SUPFAM" id="SSF55874">
    <property type="entry name" value="ATPase domain of HSP90 chaperone/DNA topoisomerase II/histidine kinase"/>
    <property type="match status" value="1"/>
</dbReference>
<dbReference type="InterPro" id="IPR004358">
    <property type="entry name" value="Sig_transdc_His_kin-like_C"/>
</dbReference>
<dbReference type="Pfam" id="PF02518">
    <property type="entry name" value="HATPase_c"/>
    <property type="match status" value="1"/>
</dbReference>
<dbReference type="SMART" id="SM00387">
    <property type="entry name" value="HATPase_c"/>
    <property type="match status" value="1"/>
</dbReference>
<keyword evidence="4" id="KW-0997">Cell inner membrane</keyword>
<dbReference type="GO" id="GO:0005886">
    <property type="term" value="C:plasma membrane"/>
    <property type="evidence" value="ECO:0007669"/>
    <property type="project" value="UniProtKB-SubCell"/>
</dbReference>
<evidence type="ECO:0000256" key="8">
    <source>
        <dbReference type="ARBA" id="ARBA00022989"/>
    </source>
</evidence>
<sequence>MVFTVSDRGAGIPAHALEQVFAPFFRLEQSRNRSTGGMGLGLTSARAVIRAHGGDIALRNGQCGGLEVCVTLPLAS</sequence>
<name>A0A6J5H5R9_9BURK</name>
<protein>
    <recommendedName>
        <fullName evidence="3">histidine kinase</fullName>
        <ecNumber evidence="3">2.7.13.3</ecNumber>
    </recommendedName>
</protein>
<dbReference type="AlphaFoldDB" id="A0A6J5H5R9"/>
<keyword evidence="8" id="KW-1133">Transmembrane helix</keyword>
<dbReference type="PANTHER" id="PTHR44936:SF5">
    <property type="entry name" value="SENSOR HISTIDINE KINASE ENVZ"/>
    <property type="match status" value="1"/>
</dbReference>
<dbReference type="InterPro" id="IPR003594">
    <property type="entry name" value="HATPase_dom"/>
</dbReference>
<evidence type="ECO:0000259" key="11">
    <source>
        <dbReference type="PROSITE" id="PS50109"/>
    </source>
</evidence>
<feature type="domain" description="Histidine kinase" evidence="11">
    <location>
        <begin position="1"/>
        <end position="76"/>
    </location>
</feature>
<evidence type="ECO:0000256" key="4">
    <source>
        <dbReference type="ARBA" id="ARBA00022519"/>
    </source>
</evidence>
<dbReference type="PROSITE" id="PS50109">
    <property type="entry name" value="HIS_KIN"/>
    <property type="match status" value="1"/>
</dbReference>
<evidence type="ECO:0000313" key="13">
    <source>
        <dbReference type="Proteomes" id="UP000494252"/>
    </source>
</evidence>
<comment type="subcellular location">
    <subcellularLocation>
        <location evidence="2">Cell inner membrane</location>
        <topology evidence="2">Multi-pass membrane protein</topology>
    </subcellularLocation>
</comment>